<proteinExistence type="predicted"/>
<feature type="domain" description="Cyclic nucleotide-binding" evidence="2">
    <location>
        <begin position="251"/>
        <end position="339"/>
    </location>
</feature>
<dbReference type="InParanoid" id="I7M9M8"/>
<keyword evidence="4" id="KW-1185">Reference proteome</keyword>
<dbReference type="CDD" id="cd00038">
    <property type="entry name" value="CAP_ED"/>
    <property type="match status" value="2"/>
</dbReference>
<sequence>MKGSLLKKPIISQLSCYDSLGALLVKKEKSVKDCEGIYQLIQSVQGFNGFIDSFLKGLSHDQVIHLCSKFEYRKYLKGDIIFRQGDDHDNRLYLILQGSVMIFINRDMDDEQDGDKKNILNNKDKQQLDQMEPESPVIQMSSLLAKIKGMGKNALSFMNRKSKSGQVPYITPEEKEMLKKKYGNTTRSIGSGKYFGEKALLNNDKRSATIVVDQHLSEMLTLEKKYFNEFLSRLQEILISRKNTITHIFPEMNTYTLQKMDNMLYCFQPENYTKGNHLCIEGAKEDKVFIVQEGEVQLEKCIKIEEEVRNNIKRKNIQIKVSILSAGGVVGEELFLNENYCYFYTCTVLSPKAIILVGDKKSIEVKFPNSIKQMFKIMWENKEKIRKEIIEQRRSEVETEVRNNQYRQEIKVNLEKAQNFFVQYQKNQLAVKQITKRNQNTVTKEEGTGQISSSNNLQSKNQLLNAKSNNSIPKILDQNYSSQFEYSKEQLIQTMLFKNSNSTRNAESPRDNKPNQIDLAKISQPENFIYDFGNQQQKRITPKLIKVNSVTEKPKLPQNGVDISKKIDQYVKNYKNNYLFSKDLNDSKLHQNSENNKEMQISNENIKDLSDSSGTIQSNPKIQVIKEKNTEETENIVTNNKSHRRGSKSIQDFTSMEILNKSLLKSLSLPKKQKSEKLIQLEQLSFRKVSENSNELQTLSPIYHNKKENSNYSGDNTNSSEVKKSSFQIFKQLSKISSSEFVLQAKKVPSLLLSDQDFQKKNECFTDPNNLYQQNVLKYCSMTPSAAIKSTDISKSKISNQNSIDFNEAQSLKQNSFRIKQSIRQHSLIPLKQVQYPEQGQAYQTSNEEVRKKKSFLGVSPTSSSHDLELPNLRQNSESSKQVTQKKKQQSFQFQFHSQNASPERSPSEKEKECQLNQQNNIISRKVSEHQKSLYFEDYQKEQKSLKSLSKLQNLSISNLQMLPVKSSNKQNSISQIKFENIFLDSKNKKMNFYSPHNKTKNTLQEYGFQQKSETSKLNSYFYLEETNNHQNGVETLINLPTSASLIPQAPLKNPSLHNLRLKQFKDQKKSLNQKKASSLTKLNFSTPRLEFIINTNKKSYEIQQQQQQSQ</sequence>
<dbReference type="PROSITE" id="PS50042">
    <property type="entry name" value="CNMP_BINDING_3"/>
    <property type="match status" value="3"/>
</dbReference>
<evidence type="ECO:0000313" key="3">
    <source>
        <dbReference type="EMBL" id="EAS02137.2"/>
    </source>
</evidence>
<feature type="domain" description="Cyclic nucleotide-binding" evidence="2">
    <location>
        <begin position="54"/>
        <end position="111"/>
    </location>
</feature>
<dbReference type="SUPFAM" id="SSF51206">
    <property type="entry name" value="cAMP-binding domain-like"/>
    <property type="match status" value="2"/>
</dbReference>
<dbReference type="InterPro" id="IPR018488">
    <property type="entry name" value="cNMP-bd_CS"/>
</dbReference>
<evidence type="ECO:0000313" key="4">
    <source>
        <dbReference type="Proteomes" id="UP000009168"/>
    </source>
</evidence>
<feature type="compositionally biased region" description="Low complexity" evidence="1">
    <location>
        <begin position="890"/>
        <end position="905"/>
    </location>
</feature>
<protein>
    <submittedName>
        <fullName evidence="3">Cyclic nucleotide-binding domain protein</fullName>
    </submittedName>
</protein>
<gene>
    <name evidence="3" type="ORF">TTHERM_00558190</name>
</gene>
<feature type="region of interest" description="Disordered" evidence="1">
    <location>
        <begin position="842"/>
        <end position="915"/>
    </location>
</feature>
<dbReference type="OrthoDB" id="289959at2759"/>
<dbReference type="PROSITE" id="PS00889">
    <property type="entry name" value="CNMP_BINDING_2"/>
    <property type="match status" value="1"/>
</dbReference>
<dbReference type="KEGG" id="tet:TTHERM_00558190"/>
<evidence type="ECO:0000256" key="1">
    <source>
        <dbReference type="SAM" id="MobiDB-lite"/>
    </source>
</evidence>
<dbReference type="PANTHER" id="PTHR23011">
    <property type="entry name" value="CYCLIC NUCLEOTIDE-BINDING DOMAIN CONTAINING PROTEIN"/>
    <property type="match status" value="1"/>
</dbReference>
<feature type="compositionally biased region" description="Polar residues" evidence="1">
    <location>
        <begin position="611"/>
        <end position="621"/>
    </location>
</feature>
<name>I7M9M8_TETTS</name>
<dbReference type="PANTHER" id="PTHR23011:SF28">
    <property type="entry name" value="CYCLIC NUCLEOTIDE-BINDING DOMAIN CONTAINING PROTEIN"/>
    <property type="match status" value="1"/>
</dbReference>
<feature type="domain" description="Cyclic nucleotide-binding" evidence="2">
    <location>
        <begin position="189"/>
        <end position="231"/>
    </location>
</feature>
<dbReference type="eggNOG" id="ENOG502SRAT">
    <property type="taxonomic scope" value="Eukaryota"/>
</dbReference>
<dbReference type="InterPro" id="IPR014710">
    <property type="entry name" value="RmlC-like_jellyroll"/>
</dbReference>
<dbReference type="InterPro" id="IPR018490">
    <property type="entry name" value="cNMP-bd_dom_sf"/>
</dbReference>
<dbReference type="GeneID" id="7831586"/>
<accession>I7M9M8</accession>
<dbReference type="InterPro" id="IPR000595">
    <property type="entry name" value="cNMP-bd_dom"/>
</dbReference>
<evidence type="ECO:0000259" key="2">
    <source>
        <dbReference type="PROSITE" id="PS50042"/>
    </source>
</evidence>
<feature type="compositionally biased region" description="Basic and acidic residues" evidence="1">
    <location>
        <begin position="114"/>
        <end position="127"/>
    </location>
</feature>
<dbReference type="RefSeq" id="XP_001022382.2">
    <property type="nucleotide sequence ID" value="XM_001022382.2"/>
</dbReference>
<feature type="region of interest" description="Disordered" evidence="1">
    <location>
        <begin position="608"/>
        <end position="649"/>
    </location>
</feature>
<feature type="region of interest" description="Disordered" evidence="1">
    <location>
        <begin position="113"/>
        <end position="132"/>
    </location>
</feature>
<dbReference type="EMBL" id="GG662547">
    <property type="protein sequence ID" value="EAS02137.2"/>
    <property type="molecule type" value="Genomic_DNA"/>
</dbReference>
<dbReference type="AlphaFoldDB" id="I7M9M8"/>
<organism evidence="3 4">
    <name type="scientific">Tetrahymena thermophila (strain SB210)</name>
    <dbReference type="NCBI Taxonomy" id="312017"/>
    <lineage>
        <taxon>Eukaryota</taxon>
        <taxon>Sar</taxon>
        <taxon>Alveolata</taxon>
        <taxon>Ciliophora</taxon>
        <taxon>Intramacronucleata</taxon>
        <taxon>Oligohymenophorea</taxon>
        <taxon>Hymenostomatida</taxon>
        <taxon>Tetrahymenina</taxon>
        <taxon>Tetrahymenidae</taxon>
        <taxon>Tetrahymena</taxon>
    </lineage>
</organism>
<dbReference type="Gene3D" id="2.60.120.10">
    <property type="entry name" value="Jelly Rolls"/>
    <property type="match status" value="2"/>
</dbReference>
<dbReference type="Proteomes" id="UP000009168">
    <property type="component" value="Unassembled WGS sequence"/>
</dbReference>
<reference evidence="4" key="1">
    <citation type="journal article" date="2006" name="PLoS Biol.">
        <title>Macronuclear genome sequence of the ciliate Tetrahymena thermophila, a model eukaryote.</title>
        <authorList>
            <person name="Eisen J.A."/>
            <person name="Coyne R.S."/>
            <person name="Wu M."/>
            <person name="Wu D."/>
            <person name="Thiagarajan M."/>
            <person name="Wortman J.R."/>
            <person name="Badger J.H."/>
            <person name="Ren Q."/>
            <person name="Amedeo P."/>
            <person name="Jones K.M."/>
            <person name="Tallon L.J."/>
            <person name="Delcher A.L."/>
            <person name="Salzberg S.L."/>
            <person name="Silva J.C."/>
            <person name="Haas B.J."/>
            <person name="Majoros W.H."/>
            <person name="Farzad M."/>
            <person name="Carlton J.M."/>
            <person name="Smith R.K. Jr."/>
            <person name="Garg J."/>
            <person name="Pearlman R.E."/>
            <person name="Karrer K.M."/>
            <person name="Sun L."/>
            <person name="Manning G."/>
            <person name="Elde N.C."/>
            <person name="Turkewitz A.P."/>
            <person name="Asai D.J."/>
            <person name="Wilkes D.E."/>
            <person name="Wang Y."/>
            <person name="Cai H."/>
            <person name="Collins K."/>
            <person name="Stewart B.A."/>
            <person name="Lee S.R."/>
            <person name="Wilamowska K."/>
            <person name="Weinberg Z."/>
            <person name="Ruzzo W.L."/>
            <person name="Wloga D."/>
            <person name="Gaertig J."/>
            <person name="Frankel J."/>
            <person name="Tsao C.-C."/>
            <person name="Gorovsky M.A."/>
            <person name="Keeling P.J."/>
            <person name="Waller R.F."/>
            <person name="Patron N.J."/>
            <person name="Cherry J.M."/>
            <person name="Stover N.A."/>
            <person name="Krieger C.J."/>
            <person name="del Toro C."/>
            <person name="Ryder H.F."/>
            <person name="Williamson S.C."/>
            <person name="Barbeau R.A."/>
            <person name="Hamilton E.P."/>
            <person name="Orias E."/>
        </authorList>
    </citation>
    <scope>NUCLEOTIDE SEQUENCE [LARGE SCALE GENOMIC DNA]</scope>
    <source>
        <strain evidence="4">SB210</strain>
    </source>
</reference>